<dbReference type="Gramene" id="rna9734">
    <property type="protein sequence ID" value="RHN73852.1"/>
    <property type="gene ID" value="gene9734"/>
</dbReference>
<dbReference type="Proteomes" id="UP000265566">
    <property type="component" value="Chromosome 2"/>
</dbReference>
<dbReference type="PANTHER" id="PTHR31973:SF195">
    <property type="entry name" value="MUDR FAMILY TRANSPOSASE"/>
    <property type="match status" value="1"/>
</dbReference>
<feature type="domain" description="MULE transposase" evidence="1">
    <location>
        <begin position="46"/>
        <end position="139"/>
    </location>
</feature>
<dbReference type="InterPro" id="IPR018289">
    <property type="entry name" value="MULE_transposase_dom"/>
</dbReference>
<dbReference type="Pfam" id="PF10551">
    <property type="entry name" value="MULE"/>
    <property type="match status" value="1"/>
</dbReference>
<accession>A0A396J957</accession>
<comment type="caution">
    <text evidence="2">The sequence shown here is derived from an EMBL/GenBank/DDBJ whole genome shotgun (WGS) entry which is preliminary data.</text>
</comment>
<reference evidence="2" key="1">
    <citation type="journal article" date="2018" name="Nat. Plants">
        <title>Whole-genome landscape of Medicago truncatula symbiotic genes.</title>
        <authorList>
            <person name="Pecrix Y."/>
            <person name="Gamas P."/>
            <person name="Carrere S."/>
        </authorList>
    </citation>
    <scope>NUCLEOTIDE SEQUENCE</scope>
    <source>
        <tissue evidence="2">Leaves</tissue>
    </source>
</reference>
<evidence type="ECO:0000313" key="2">
    <source>
        <dbReference type="EMBL" id="RHN73852.1"/>
    </source>
</evidence>
<dbReference type="AlphaFoldDB" id="A0A396J957"/>
<dbReference type="EMBL" id="PSQE01000002">
    <property type="protein sequence ID" value="RHN73852.1"/>
    <property type="molecule type" value="Genomic_DNA"/>
</dbReference>
<name>A0A396J957_MEDTR</name>
<proteinExistence type="predicted"/>
<evidence type="ECO:0000259" key="1">
    <source>
        <dbReference type="Pfam" id="PF10551"/>
    </source>
</evidence>
<gene>
    <name evidence="2" type="ORF">MtrunA17_Chr2g0303051</name>
</gene>
<sequence length="150" mass="17644">MRVSKGNSIKINTERPLPTIQPRFESFYFCFEGLKQGFLSGCRPFIEIDGCHLKTQYGGKLLIAVGRDANDQYYPLAFGVVEVENKESWRWFLTLLLEDIGADKRWVFISDQQKGLMSVFDELLEVVKHRLCLRHLYANFKKKIWWRCCN</sequence>
<dbReference type="PANTHER" id="PTHR31973">
    <property type="entry name" value="POLYPROTEIN, PUTATIVE-RELATED"/>
    <property type="match status" value="1"/>
</dbReference>
<protein>
    <submittedName>
        <fullName evidence="2">Putative MULE transposase domain-containing protein</fullName>
    </submittedName>
</protein>
<organism evidence="2">
    <name type="scientific">Medicago truncatula</name>
    <name type="common">Barrel medic</name>
    <name type="synonym">Medicago tribuloides</name>
    <dbReference type="NCBI Taxonomy" id="3880"/>
    <lineage>
        <taxon>Eukaryota</taxon>
        <taxon>Viridiplantae</taxon>
        <taxon>Streptophyta</taxon>
        <taxon>Embryophyta</taxon>
        <taxon>Tracheophyta</taxon>
        <taxon>Spermatophyta</taxon>
        <taxon>Magnoliopsida</taxon>
        <taxon>eudicotyledons</taxon>
        <taxon>Gunneridae</taxon>
        <taxon>Pentapetalae</taxon>
        <taxon>rosids</taxon>
        <taxon>fabids</taxon>
        <taxon>Fabales</taxon>
        <taxon>Fabaceae</taxon>
        <taxon>Papilionoideae</taxon>
        <taxon>50 kb inversion clade</taxon>
        <taxon>NPAAA clade</taxon>
        <taxon>Hologalegina</taxon>
        <taxon>IRL clade</taxon>
        <taxon>Trifolieae</taxon>
        <taxon>Medicago</taxon>
    </lineage>
</organism>